<sequence>MTAEQTQEILAAPLPDADLAAEVERAGRPVGKVTLALVALVLLAAGFAGGVWVGSSAGGSSPAAGPQQTQQTSGRVGGFPGGQGGFQPGTFNRG</sequence>
<protein>
    <submittedName>
        <fullName evidence="3">Uncharacterized protein</fullName>
    </submittedName>
</protein>
<feature type="transmembrane region" description="Helical" evidence="2">
    <location>
        <begin position="33"/>
        <end position="53"/>
    </location>
</feature>
<keyword evidence="4" id="KW-1185">Reference proteome</keyword>
<dbReference type="PATRIC" id="fig|1068978.7.peg.6433"/>
<gene>
    <name evidence="3" type="ORF">AMETH_5994</name>
</gene>
<proteinExistence type="predicted"/>
<feature type="compositionally biased region" description="Low complexity" evidence="1">
    <location>
        <begin position="56"/>
        <end position="65"/>
    </location>
</feature>
<reference evidence="3 4" key="1">
    <citation type="submission" date="2014-07" db="EMBL/GenBank/DDBJ databases">
        <title>Whole Genome Sequence of the Amycolatopsis methanolica 239.</title>
        <authorList>
            <person name="Tang B."/>
        </authorList>
    </citation>
    <scope>NUCLEOTIDE SEQUENCE [LARGE SCALE GENOMIC DNA]</scope>
    <source>
        <strain evidence="3 4">239</strain>
    </source>
</reference>
<evidence type="ECO:0000256" key="1">
    <source>
        <dbReference type="SAM" id="MobiDB-lite"/>
    </source>
</evidence>
<feature type="compositionally biased region" description="Gly residues" evidence="1">
    <location>
        <begin position="75"/>
        <end position="87"/>
    </location>
</feature>
<name>A0A076N4B6_AMYME</name>
<accession>A0A076N4B6</accession>
<dbReference type="HOGENOM" id="CLU_2379926_0_0_11"/>
<evidence type="ECO:0000256" key="2">
    <source>
        <dbReference type="SAM" id="Phobius"/>
    </source>
</evidence>
<evidence type="ECO:0000313" key="4">
    <source>
        <dbReference type="Proteomes" id="UP000062973"/>
    </source>
</evidence>
<keyword evidence="2" id="KW-1133">Transmembrane helix</keyword>
<dbReference type="RefSeq" id="WP_017984921.1">
    <property type="nucleotide sequence ID" value="NZ_AQUL01000001.1"/>
</dbReference>
<keyword evidence="2" id="KW-0812">Transmembrane</keyword>
<dbReference type="EMBL" id="CP009110">
    <property type="protein sequence ID" value="AIJ26086.1"/>
    <property type="molecule type" value="Genomic_DNA"/>
</dbReference>
<evidence type="ECO:0000313" key="3">
    <source>
        <dbReference type="EMBL" id="AIJ26086.1"/>
    </source>
</evidence>
<feature type="region of interest" description="Disordered" evidence="1">
    <location>
        <begin position="56"/>
        <end position="94"/>
    </location>
</feature>
<dbReference type="Proteomes" id="UP000062973">
    <property type="component" value="Chromosome"/>
</dbReference>
<dbReference type="AlphaFoldDB" id="A0A076N4B6"/>
<dbReference type="KEGG" id="amq:AMETH_5994"/>
<dbReference type="STRING" id="1068978.AMETH_5994"/>
<keyword evidence="2" id="KW-0472">Membrane</keyword>
<organism evidence="3 4">
    <name type="scientific">Amycolatopsis methanolica 239</name>
    <dbReference type="NCBI Taxonomy" id="1068978"/>
    <lineage>
        <taxon>Bacteria</taxon>
        <taxon>Bacillati</taxon>
        <taxon>Actinomycetota</taxon>
        <taxon>Actinomycetes</taxon>
        <taxon>Pseudonocardiales</taxon>
        <taxon>Pseudonocardiaceae</taxon>
        <taxon>Amycolatopsis</taxon>
        <taxon>Amycolatopsis methanolica group</taxon>
    </lineage>
</organism>